<proteinExistence type="predicted"/>
<dbReference type="GeneID" id="73335199"/>
<sequence>MENISISGYPTPSSLSAKPFRPNFHGQVIRQQTTDQPHMPRGVGGSLMFATSYSAAIVYGSFTGTTPEK</sequence>
<evidence type="ECO:0000313" key="3">
    <source>
        <dbReference type="Proteomes" id="UP000830671"/>
    </source>
</evidence>
<dbReference type="Proteomes" id="UP000830671">
    <property type="component" value="Chromosome 1"/>
</dbReference>
<accession>A0A9Q8W907</accession>
<feature type="compositionally biased region" description="Polar residues" evidence="1">
    <location>
        <begin position="1"/>
        <end position="16"/>
    </location>
</feature>
<reference evidence="2" key="1">
    <citation type="journal article" date="2021" name="Mol. Plant Microbe Interact.">
        <title>Complete Genome Sequence of the Plant-Pathogenic Fungus Colletotrichum lupini.</title>
        <authorList>
            <person name="Baroncelli R."/>
            <person name="Pensec F."/>
            <person name="Da Lio D."/>
            <person name="Boufleur T."/>
            <person name="Vicente I."/>
            <person name="Sarrocco S."/>
            <person name="Picot A."/>
            <person name="Baraldi E."/>
            <person name="Sukno S."/>
            <person name="Thon M."/>
            <person name="Le Floch G."/>
        </authorList>
    </citation>
    <scope>NUCLEOTIDE SEQUENCE</scope>
    <source>
        <strain evidence="2">IMI 504893</strain>
    </source>
</reference>
<organism evidence="2 3">
    <name type="scientific">Colletotrichum lupini</name>
    <dbReference type="NCBI Taxonomy" id="145971"/>
    <lineage>
        <taxon>Eukaryota</taxon>
        <taxon>Fungi</taxon>
        <taxon>Dikarya</taxon>
        <taxon>Ascomycota</taxon>
        <taxon>Pezizomycotina</taxon>
        <taxon>Sordariomycetes</taxon>
        <taxon>Hypocreomycetidae</taxon>
        <taxon>Glomerellales</taxon>
        <taxon>Glomerellaceae</taxon>
        <taxon>Colletotrichum</taxon>
        <taxon>Colletotrichum acutatum species complex</taxon>
    </lineage>
</organism>
<dbReference type="RefSeq" id="XP_049136146.1">
    <property type="nucleotide sequence ID" value="XM_049280189.1"/>
</dbReference>
<dbReference type="KEGG" id="clup:CLUP02_01147"/>
<gene>
    <name evidence="2" type="ORF">CLUP02_01147</name>
</gene>
<dbReference type="AlphaFoldDB" id="A0A9Q8W907"/>
<name>A0A9Q8W907_9PEZI</name>
<evidence type="ECO:0000313" key="2">
    <source>
        <dbReference type="EMBL" id="UQC74496.1"/>
    </source>
</evidence>
<evidence type="ECO:0000256" key="1">
    <source>
        <dbReference type="SAM" id="MobiDB-lite"/>
    </source>
</evidence>
<feature type="region of interest" description="Disordered" evidence="1">
    <location>
        <begin position="1"/>
        <end position="21"/>
    </location>
</feature>
<protein>
    <submittedName>
        <fullName evidence="2">Uncharacterized protein</fullName>
    </submittedName>
</protein>
<keyword evidence="3" id="KW-1185">Reference proteome</keyword>
<dbReference type="EMBL" id="CP019471">
    <property type="protein sequence ID" value="UQC74496.1"/>
    <property type="molecule type" value="Genomic_DNA"/>
</dbReference>